<evidence type="ECO:0000256" key="2">
    <source>
        <dbReference type="ARBA" id="ARBA00022448"/>
    </source>
</evidence>
<dbReference type="InterPro" id="IPR005829">
    <property type="entry name" value="Sugar_transporter_CS"/>
</dbReference>
<keyword evidence="10" id="KW-1185">Reference proteome</keyword>
<dbReference type="GO" id="GO:0022857">
    <property type="term" value="F:transmembrane transporter activity"/>
    <property type="evidence" value="ECO:0007669"/>
    <property type="project" value="InterPro"/>
</dbReference>
<proteinExistence type="predicted"/>
<feature type="domain" description="Major facilitator superfamily (MFS) profile" evidence="8">
    <location>
        <begin position="9"/>
        <end position="457"/>
    </location>
</feature>
<dbReference type="CDD" id="cd17321">
    <property type="entry name" value="MFS_MMR_MDR_like"/>
    <property type="match status" value="1"/>
</dbReference>
<dbReference type="GO" id="GO:0005886">
    <property type="term" value="C:plasma membrane"/>
    <property type="evidence" value="ECO:0007669"/>
    <property type="project" value="UniProtKB-SubCell"/>
</dbReference>
<feature type="transmembrane region" description="Helical" evidence="7">
    <location>
        <begin position="133"/>
        <end position="151"/>
    </location>
</feature>
<evidence type="ECO:0000256" key="4">
    <source>
        <dbReference type="ARBA" id="ARBA00022692"/>
    </source>
</evidence>
<dbReference type="InterPro" id="IPR011701">
    <property type="entry name" value="MFS"/>
</dbReference>
<dbReference type="SUPFAM" id="SSF103473">
    <property type="entry name" value="MFS general substrate transporter"/>
    <property type="match status" value="1"/>
</dbReference>
<comment type="subcellular location">
    <subcellularLocation>
        <location evidence="1">Cell membrane</location>
        <topology evidence="1">Multi-pass membrane protein</topology>
    </subcellularLocation>
</comment>
<dbReference type="PROSITE" id="PS00217">
    <property type="entry name" value="SUGAR_TRANSPORT_2"/>
    <property type="match status" value="1"/>
</dbReference>
<feature type="transmembrane region" description="Helical" evidence="7">
    <location>
        <begin position="194"/>
        <end position="213"/>
    </location>
</feature>
<sequence length="459" mass="47975">MDDRRRWRALAVALVATFMTLIDVSIVNVALPSIQGALHASDAGVQWILSGYALTFGLMLVPAGRVGDARSRRAVFMFGLAAFTVASALCGIAPTIELLIVARLVQGAAGGILTPQVSGLIQQQFQGAERGRAFGVLGSVVGIATAVGPLLGGLLIEVADWRWIFYVNVPVGLVALPLARRLLPEPIYGEQKGLDPVGVTLLGVGVVCLMLPFLQEQAWEGPYKWLLLPLGAAVLGVFVAWERRVESPLVDLTLFRLRSYALGTLLGLVYFAGFTAIFFIFTVYLQSGLSYTALQAGVAVTPFALGSAIAAFVGGRLVSRYGRALIVFGLVVVCAGLLASWLAVELVPGHSAAYATALPLLVTGLGSGLVIAPNQTLALAEVPFQQGGTAGGVLQTGQRMGNAVGIAAVGSAFFAAVARDHGDFAAAFRFGLLVVLVFVLCALVVALVDLRLGARGRAH</sequence>
<dbReference type="PANTHER" id="PTHR42718:SF39">
    <property type="entry name" value="ACTINORHODIN TRANSPORTER-RELATED"/>
    <property type="match status" value="1"/>
</dbReference>
<dbReference type="PRINTS" id="PR01036">
    <property type="entry name" value="TCRTETB"/>
</dbReference>
<dbReference type="Proteomes" id="UP000530928">
    <property type="component" value="Unassembled WGS sequence"/>
</dbReference>
<organism evidence="9 10">
    <name type="scientific">Nonomuraea soli</name>
    <dbReference type="NCBI Taxonomy" id="1032476"/>
    <lineage>
        <taxon>Bacteria</taxon>
        <taxon>Bacillati</taxon>
        <taxon>Actinomycetota</taxon>
        <taxon>Actinomycetes</taxon>
        <taxon>Streptosporangiales</taxon>
        <taxon>Streptosporangiaceae</taxon>
        <taxon>Nonomuraea</taxon>
    </lineage>
</organism>
<feature type="transmembrane region" description="Helical" evidence="7">
    <location>
        <begin position="262"/>
        <end position="285"/>
    </location>
</feature>
<dbReference type="Gene3D" id="1.20.1720.10">
    <property type="entry name" value="Multidrug resistance protein D"/>
    <property type="match status" value="1"/>
</dbReference>
<feature type="transmembrane region" description="Helical" evidence="7">
    <location>
        <begin position="291"/>
        <end position="313"/>
    </location>
</feature>
<feature type="transmembrane region" description="Helical" evidence="7">
    <location>
        <begin position="356"/>
        <end position="379"/>
    </location>
</feature>
<dbReference type="InterPro" id="IPR020846">
    <property type="entry name" value="MFS_dom"/>
</dbReference>
<feature type="transmembrane region" description="Helical" evidence="7">
    <location>
        <begin position="400"/>
        <end position="418"/>
    </location>
</feature>
<dbReference type="InterPro" id="IPR036259">
    <property type="entry name" value="MFS_trans_sf"/>
</dbReference>
<dbReference type="Gene3D" id="1.20.1250.20">
    <property type="entry name" value="MFS general substrate transporter like domains"/>
    <property type="match status" value="1"/>
</dbReference>
<dbReference type="NCBIfam" id="TIGR00711">
    <property type="entry name" value="efflux_EmrB"/>
    <property type="match status" value="1"/>
</dbReference>
<feature type="transmembrane region" description="Helical" evidence="7">
    <location>
        <begin position="75"/>
        <end position="94"/>
    </location>
</feature>
<evidence type="ECO:0000259" key="8">
    <source>
        <dbReference type="PROSITE" id="PS50850"/>
    </source>
</evidence>
<keyword evidence="6 7" id="KW-0472">Membrane</keyword>
<evidence type="ECO:0000256" key="5">
    <source>
        <dbReference type="ARBA" id="ARBA00022989"/>
    </source>
</evidence>
<dbReference type="AlphaFoldDB" id="A0A7W0HN18"/>
<dbReference type="PROSITE" id="PS50850">
    <property type="entry name" value="MFS"/>
    <property type="match status" value="1"/>
</dbReference>
<evidence type="ECO:0000256" key="3">
    <source>
        <dbReference type="ARBA" id="ARBA00022475"/>
    </source>
</evidence>
<evidence type="ECO:0000256" key="6">
    <source>
        <dbReference type="ARBA" id="ARBA00023136"/>
    </source>
</evidence>
<dbReference type="EMBL" id="JACDUR010000001">
    <property type="protein sequence ID" value="MBA2889329.1"/>
    <property type="molecule type" value="Genomic_DNA"/>
</dbReference>
<feature type="transmembrane region" description="Helical" evidence="7">
    <location>
        <begin position="163"/>
        <end position="182"/>
    </location>
</feature>
<feature type="transmembrane region" description="Helical" evidence="7">
    <location>
        <begin position="325"/>
        <end position="344"/>
    </location>
</feature>
<accession>A0A7W0HN18</accession>
<dbReference type="PANTHER" id="PTHR42718">
    <property type="entry name" value="MAJOR FACILITATOR SUPERFAMILY MULTIDRUG TRANSPORTER MFSC"/>
    <property type="match status" value="1"/>
</dbReference>
<gene>
    <name evidence="9" type="ORF">HNR30_000664</name>
</gene>
<evidence type="ECO:0000313" key="10">
    <source>
        <dbReference type="Proteomes" id="UP000530928"/>
    </source>
</evidence>
<evidence type="ECO:0000256" key="1">
    <source>
        <dbReference type="ARBA" id="ARBA00004651"/>
    </source>
</evidence>
<name>A0A7W0HN18_9ACTN</name>
<keyword evidence="2" id="KW-0813">Transport</keyword>
<feature type="transmembrane region" description="Helical" evidence="7">
    <location>
        <begin position="7"/>
        <end position="31"/>
    </location>
</feature>
<dbReference type="InterPro" id="IPR004638">
    <property type="entry name" value="EmrB-like"/>
</dbReference>
<feature type="transmembrane region" description="Helical" evidence="7">
    <location>
        <begin position="225"/>
        <end position="241"/>
    </location>
</feature>
<evidence type="ECO:0000256" key="7">
    <source>
        <dbReference type="SAM" id="Phobius"/>
    </source>
</evidence>
<keyword evidence="3" id="KW-1003">Cell membrane</keyword>
<keyword evidence="4 7" id="KW-0812">Transmembrane</keyword>
<evidence type="ECO:0000313" key="9">
    <source>
        <dbReference type="EMBL" id="MBA2889329.1"/>
    </source>
</evidence>
<feature type="transmembrane region" description="Helical" evidence="7">
    <location>
        <begin position="43"/>
        <end position="63"/>
    </location>
</feature>
<comment type="caution">
    <text evidence="9">The sequence shown here is derived from an EMBL/GenBank/DDBJ whole genome shotgun (WGS) entry which is preliminary data.</text>
</comment>
<feature type="transmembrane region" description="Helical" evidence="7">
    <location>
        <begin position="100"/>
        <end position="121"/>
    </location>
</feature>
<keyword evidence="5 7" id="KW-1133">Transmembrane helix</keyword>
<dbReference type="RefSeq" id="WP_312894205.1">
    <property type="nucleotide sequence ID" value="NZ_BAABAM010000001.1"/>
</dbReference>
<protein>
    <submittedName>
        <fullName evidence="9">EmrB/QacA subfamily drug resistance transporter</fullName>
    </submittedName>
</protein>
<feature type="transmembrane region" description="Helical" evidence="7">
    <location>
        <begin position="424"/>
        <end position="448"/>
    </location>
</feature>
<dbReference type="Pfam" id="PF07690">
    <property type="entry name" value="MFS_1"/>
    <property type="match status" value="1"/>
</dbReference>
<reference evidence="9 10" key="1">
    <citation type="submission" date="2020-07" db="EMBL/GenBank/DDBJ databases">
        <title>Genomic Encyclopedia of Type Strains, Phase IV (KMG-IV): sequencing the most valuable type-strain genomes for metagenomic binning, comparative biology and taxonomic classification.</title>
        <authorList>
            <person name="Goeker M."/>
        </authorList>
    </citation>
    <scope>NUCLEOTIDE SEQUENCE [LARGE SCALE GENOMIC DNA]</scope>
    <source>
        <strain evidence="9 10">DSM 45533</strain>
    </source>
</reference>